<feature type="domain" description="Zinc finger PHD-type" evidence="4">
    <location>
        <begin position="97"/>
        <end position="143"/>
    </location>
</feature>
<dbReference type="InterPro" id="IPR011011">
    <property type="entry name" value="Znf_FYVE_PHD"/>
</dbReference>
<dbReference type="PANTHER" id="PTHR46201">
    <property type="entry name" value="PHD FINGER PROTEIN MALE MEIOCYTE DEATH 1-RELATED"/>
    <property type="match status" value="1"/>
</dbReference>
<keyword evidence="3" id="KW-0862">Zinc</keyword>
<evidence type="ECO:0000256" key="1">
    <source>
        <dbReference type="ARBA" id="ARBA00022723"/>
    </source>
</evidence>
<protein>
    <recommendedName>
        <fullName evidence="4">Zinc finger PHD-type domain-containing protein</fullName>
    </recommendedName>
</protein>
<evidence type="ECO:0000256" key="2">
    <source>
        <dbReference type="ARBA" id="ARBA00022771"/>
    </source>
</evidence>
<keyword evidence="2" id="KW-0863">Zinc-finger</keyword>
<dbReference type="InterPro" id="IPR013083">
    <property type="entry name" value="Znf_RING/FYVE/PHD"/>
</dbReference>
<evidence type="ECO:0000313" key="6">
    <source>
        <dbReference type="Proteomes" id="UP001172457"/>
    </source>
</evidence>
<dbReference type="SMART" id="SM00249">
    <property type="entry name" value="PHD"/>
    <property type="match status" value="1"/>
</dbReference>
<dbReference type="InterPro" id="IPR001965">
    <property type="entry name" value="Znf_PHD"/>
</dbReference>
<name>A0AA38WKZ4_9ASTR</name>
<evidence type="ECO:0000259" key="4">
    <source>
        <dbReference type="SMART" id="SM00249"/>
    </source>
</evidence>
<dbReference type="EMBL" id="JARYMX010000001">
    <property type="protein sequence ID" value="KAJ9564742.1"/>
    <property type="molecule type" value="Genomic_DNA"/>
</dbReference>
<comment type="caution">
    <text evidence="5">The sequence shown here is derived from an EMBL/GenBank/DDBJ whole genome shotgun (WGS) entry which is preliminary data.</text>
</comment>
<accession>A0AA38WKZ4</accession>
<gene>
    <name evidence="5" type="ORF">OSB04_000708</name>
</gene>
<reference evidence="5" key="1">
    <citation type="submission" date="2023-03" db="EMBL/GenBank/DDBJ databases">
        <title>Chromosome-scale reference genome and RAD-based genetic map of yellow starthistle (Centaurea solstitialis) reveal putative structural variation and QTLs associated with invader traits.</title>
        <authorList>
            <person name="Reatini B."/>
            <person name="Cang F.A."/>
            <person name="Jiang Q."/>
            <person name="Mckibben M.T.W."/>
            <person name="Barker M.S."/>
            <person name="Rieseberg L.H."/>
            <person name="Dlugosch K.M."/>
        </authorList>
    </citation>
    <scope>NUCLEOTIDE SEQUENCE</scope>
    <source>
        <strain evidence="5">CAN-66</strain>
        <tissue evidence="5">Leaf</tissue>
    </source>
</reference>
<dbReference type="InterPro" id="IPR019787">
    <property type="entry name" value="Znf_PHD-finger"/>
</dbReference>
<dbReference type="GO" id="GO:0008270">
    <property type="term" value="F:zinc ion binding"/>
    <property type="evidence" value="ECO:0007669"/>
    <property type="project" value="UniProtKB-KW"/>
</dbReference>
<dbReference type="Proteomes" id="UP001172457">
    <property type="component" value="Chromosome 1"/>
</dbReference>
<organism evidence="5 6">
    <name type="scientific">Centaurea solstitialis</name>
    <name type="common">yellow star-thistle</name>
    <dbReference type="NCBI Taxonomy" id="347529"/>
    <lineage>
        <taxon>Eukaryota</taxon>
        <taxon>Viridiplantae</taxon>
        <taxon>Streptophyta</taxon>
        <taxon>Embryophyta</taxon>
        <taxon>Tracheophyta</taxon>
        <taxon>Spermatophyta</taxon>
        <taxon>Magnoliopsida</taxon>
        <taxon>eudicotyledons</taxon>
        <taxon>Gunneridae</taxon>
        <taxon>Pentapetalae</taxon>
        <taxon>asterids</taxon>
        <taxon>campanulids</taxon>
        <taxon>Asterales</taxon>
        <taxon>Asteraceae</taxon>
        <taxon>Carduoideae</taxon>
        <taxon>Cardueae</taxon>
        <taxon>Centaureinae</taxon>
        <taxon>Centaurea</taxon>
    </lineage>
</organism>
<dbReference type="AlphaFoldDB" id="A0AA38WKZ4"/>
<dbReference type="SUPFAM" id="SSF57903">
    <property type="entry name" value="FYVE/PHD zinc finger"/>
    <property type="match status" value="1"/>
</dbReference>
<keyword evidence="6" id="KW-1185">Reference proteome</keyword>
<sequence length="178" mass="20253">MMDNVTLGGYVVRRVVNSCTSVFEYTLQKEIDQVRNNSVIKRSKTIPRSAMYKDLADYLKVNEIEGFNDFDENQTIIDSVGVREISVVVYEGKSVVICKCGVQADDGKKMLQCDFCQIWRHTHCHGYDDAKKPPPVFMCLVCRYKMVSHPRKKESSMNSIMEEFLFPTAGQTDDNTGG</sequence>
<dbReference type="Gene3D" id="3.30.40.10">
    <property type="entry name" value="Zinc/RING finger domain, C3HC4 (zinc finger)"/>
    <property type="match status" value="1"/>
</dbReference>
<evidence type="ECO:0000313" key="5">
    <source>
        <dbReference type="EMBL" id="KAJ9564742.1"/>
    </source>
</evidence>
<dbReference type="Pfam" id="PF00628">
    <property type="entry name" value="PHD"/>
    <property type="match status" value="1"/>
</dbReference>
<dbReference type="PANTHER" id="PTHR46201:SF9">
    <property type="entry name" value="PHD FINGER PROTEIN MALE MEIOCYTE DEATH 1"/>
    <property type="match status" value="1"/>
</dbReference>
<evidence type="ECO:0000256" key="3">
    <source>
        <dbReference type="ARBA" id="ARBA00022833"/>
    </source>
</evidence>
<proteinExistence type="predicted"/>
<keyword evidence="1" id="KW-0479">Metal-binding</keyword>